<proteinExistence type="predicted"/>
<protein>
    <submittedName>
        <fullName evidence="1">Uncharacterized protein</fullName>
    </submittedName>
</protein>
<keyword evidence="2" id="KW-1185">Reference proteome</keyword>
<comment type="caution">
    <text evidence="1">The sequence shown here is derived from an EMBL/GenBank/DDBJ whole genome shotgun (WGS) entry which is preliminary data.</text>
</comment>
<name>A0A9X4RIU9_9CYAN</name>
<dbReference type="RefSeq" id="WP_158467644.1">
    <property type="nucleotide sequence ID" value="NZ_VBTY01000140.1"/>
</dbReference>
<evidence type="ECO:0000313" key="2">
    <source>
        <dbReference type="Proteomes" id="UP001152872"/>
    </source>
</evidence>
<reference evidence="1" key="1">
    <citation type="submission" date="2019-05" db="EMBL/GenBank/DDBJ databases">
        <title>Whole genome sequencing of Pseudanabaena catenata USMAC16.</title>
        <authorList>
            <person name="Khan Z."/>
            <person name="Omar W.M."/>
            <person name="Convey P."/>
            <person name="Merican F."/>
            <person name="Najimudin N."/>
        </authorList>
    </citation>
    <scope>NUCLEOTIDE SEQUENCE</scope>
    <source>
        <strain evidence="1">USMAC16</strain>
    </source>
</reference>
<sequence length="55" mass="6339">MAIERKIRKIKIERRRDEIAQNGHETLAAYRAGKLKSYTAAEAITELRNILDSPE</sequence>
<dbReference type="EMBL" id="VBTY01000140">
    <property type="protein sequence ID" value="MDG3495976.1"/>
    <property type="molecule type" value="Genomic_DNA"/>
</dbReference>
<organism evidence="1 2">
    <name type="scientific">Pseudanabaena catenata USMAC16</name>
    <dbReference type="NCBI Taxonomy" id="1855837"/>
    <lineage>
        <taxon>Bacteria</taxon>
        <taxon>Bacillati</taxon>
        <taxon>Cyanobacteriota</taxon>
        <taxon>Cyanophyceae</taxon>
        <taxon>Pseudanabaenales</taxon>
        <taxon>Pseudanabaenaceae</taxon>
        <taxon>Pseudanabaena</taxon>
    </lineage>
</organism>
<evidence type="ECO:0000313" key="1">
    <source>
        <dbReference type="EMBL" id="MDG3495976.1"/>
    </source>
</evidence>
<dbReference type="Proteomes" id="UP001152872">
    <property type="component" value="Unassembled WGS sequence"/>
</dbReference>
<gene>
    <name evidence="1" type="ORF">FEV09_15620</name>
</gene>
<dbReference type="AlphaFoldDB" id="A0A9X4RIU9"/>
<accession>A0A9X4RIU9</accession>